<dbReference type="GO" id="GO:0008270">
    <property type="term" value="F:zinc ion binding"/>
    <property type="evidence" value="ECO:0007669"/>
    <property type="project" value="UniProtKB-KW"/>
</dbReference>
<protein>
    <submittedName>
        <fullName evidence="3">Uncharacterized protein TCIL3000_10_20</fullName>
    </submittedName>
</protein>
<dbReference type="InterPro" id="IPR007527">
    <property type="entry name" value="Znf_SWIM"/>
</dbReference>
<organism evidence="3">
    <name type="scientific">Trypanosoma congolense (strain IL3000)</name>
    <dbReference type="NCBI Taxonomy" id="1068625"/>
    <lineage>
        <taxon>Eukaryota</taxon>
        <taxon>Discoba</taxon>
        <taxon>Euglenozoa</taxon>
        <taxon>Kinetoplastea</taxon>
        <taxon>Metakinetoplastina</taxon>
        <taxon>Trypanosomatida</taxon>
        <taxon>Trypanosomatidae</taxon>
        <taxon>Trypanosoma</taxon>
        <taxon>Nannomonas</taxon>
    </lineage>
</organism>
<dbReference type="EMBL" id="HE575323">
    <property type="protein sequence ID" value="CCC93243.1"/>
    <property type="molecule type" value="Genomic_DNA"/>
</dbReference>
<evidence type="ECO:0000259" key="2">
    <source>
        <dbReference type="PROSITE" id="PS50966"/>
    </source>
</evidence>
<gene>
    <name evidence="3" type="ORF">TCIL3000_10_20</name>
</gene>
<name>G0UV29_TRYCI</name>
<feature type="domain" description="SWIM-type" evidence="2">
    <location>
        <begin position="66"/>
        <end position="113"/>
    </location>
</feature>
<keyword evidence="1" id="KW-0863">Zinc-finger</keyword>
<accession>G0UV29</accession>
<sequence>MSLSLIGRNSSRRALPRAGSTLTNFEGAITSMPTPTIISNMIQKLSLPGLSVASSSRPHSLCAAWYTVLIAKPCMAACRCLHRCWWSSDRFAYITQPCSHPCRHLAAVDLAIRGVSSRPLLPPTVRLQPLNVSTMCWKHLPFWGSKPMGSLDSHWPKTVVPLPLSETPLSIGPTSTPTPSLTNIETTPPCGFLACPTC</sequence>
<evidence type="ECO:0000256" key="1">
    <source>
        <dbReference type="PROSITE-ProRule" id="PRU00325"/>
    </source>
</evidence>
<evidence type="ECO:0000313" key="3">
    <source>
        <dbReference type="EMBL" id="CCC93243.1"/>
    </source>
</evidence>
<keyword evidence="1" id="KW-0479">Metal-binding</keyword>
<keyword evidence="1" id="KW-0862">Zinc</keyword>
<reference evidence="3" key="1">
    <citation type="journal article" date="2012" name="Proc. Natl. Acad. Sci. U.S.A.">
        <title>Antigenic diversity is generated by distinct evolutionary mechanisms in African trypanosome species.</title>
        <authorList>
            <person name="Jackson A.P."/>
            <person name="Berry A."/>
            <person name="Aslett M."/>
            <person name="Allison H.C."/>
            <person name="Burton P."/>
            <person name="Vavrova-Anderson J."/>
            <person name="Brown R."/>
            <person name="Browne H."/>
            <person name="Corton N."/>
            <person name="Hauser H."/>
            <person name="Gamble J."/>
            <person name="Gilderthorp R."/>
            <person name="Marcello L."/>
            <person name="McQuillan J."/>
            <person name="Otto T.D."/>
            <person name="Quail M.A."/>
            <person name="Sanders M.J."/>
            <person name="van Tonder A."/>
            <person name="Ginger M.L."/>
            <person name="Field M.C."/>
            <person name="Barry J.D."/>
            <person name="Hertz-Fowler C."/>
            <person name="Berriman M."/>
        </authorList>
    </citation>
    <scope>NUCLEOTIDE SEQUENCE</scope>
    <source>
        <strain evidence="3">IL3000</strain>
    </source>
</reference>
<proteinExistence type="predicted"/>
<dbReference type="VEuPathDB" id="TriTrypDB:TcIL3000_10_20"/>
<dbReference type="AlphaFoldDB" id="G0UV29"/>
<dbReference type="PROSITE" id="PS50966">
    <property type="entry name" value="ZF_SWIM"/>
    <property type="match status" value="1"/>
</dbReference>